<evidence type="ECO:0000256" key="3">
    <source>
        <dbReference type="ARBA" id="ARBA00022771"/>
    </source>
</evidence>
<evidence type="ECO:0000256" key="5">
    <source>
        <dbReference type="ARBA" id="ARBA00023015"/>
    </source>
</evidence>
<dbReference type="PROSITE" id="PS00031">
    <property type="entry name" value="NUCLEAR_REC_DBD_1"/>
    <property type="match status" value="1"/>
</dbReference>
<evidence type="ECO:0000313" key="12">
    <source>
        <dbReference type="Proteomes" id="UP000092462"/>
    </source>
</evidence>
<keyword evidence="6" id="KW-0238">DNA-binding</keyword>
<feature type="compositionally biased region" description="Polar residues" evidence="10">
    <location>
        <begin position="19"/>
        <end position="35"/>
    </location>
</feature>
<keyword evidence="3" id="KW-0863">Zinc-finger</keyword>
<dbReference type="InterPro" id="IPR001628">
    <property type="entry name" value="Znf_hrmn_rcpt"/>
</dbReference>
<evidence type="ECO:0000256" key="7">
    <source>
        <dbReference type="ARBA" id="ARBA00023163"/>
    </source>
</evidence>
<evidence type="ECO:0000256" key="1">
    <source>
        <dbReference type="ARBA" id="ARBA00004123"/>
    </source>
</evidence>
<dbReference type="GO" id="GO:0009755">
    <property type="term" value="P:hormone-mediated signaling pathway"/>
    <property type="evidence" value="ECO:0007669"/>
    <property type="project" value="TreeGrafter"/>
</dbReference>
<dbReference type="Gene3D" id="3.30.50.10">
    <property type="entry name" value="Erythroid Transcription Factor GATA-1, subunit A"/>
    <property type="match status" value="1"/>
</dbReference>
<evidence type="ECO:0000256" key="10">
    <source>
        <dbReference type="SAM" id="MobiDB-lite"/>
    </source>
</evidence>
<keyword evidence="9" id="KW-0539">Nucleus</keyword>
<sequence>MEQQHSAVLMSLNISPFSMNLNESSSPPHGATSNSGAGGGGIAGGMPPPQYTTYTTSAATGNNPTGNSTGTPQPMHQHMSNNNNNNSSTIPASVLTSQQQSNSTQHHHHHQQQQQQQQQQSSYSMYNFDTQYMFSAGYSDGGAGAGAAAGTAGAAAGAGALGTATQQSYISLLPGVGSGMVPCDQTDLKDLIEELCPVCGDKVSGYHYGLLTCESCKGFFKRTVQNKKVYTCVAERQCHIDKTQRKRCPFCRFQKCLET</sequence>
<proteinExistence type="predicted"/>
<evidence type="ECO:0000256" key="8">
    <source>
        <dbReference type="ARBA" id="ARBA00023170"/>
    </source>
</evidence>
<feature type="compositionally biased region" description="Low complexity" evidence="10">
    <location>
        <begin position="60"/>
        <end position="88"/>
    </location>
</feature>
<keyword evidence="2" id="KW-0479">Metal-binding</keyword>
<keyword evidence="5" id="KW-0805">Transcription regulation</keyword>
<organism evidence="11 12">
    <name type="scientific">Phlebotomus papatasi</name>
    <name type="common">Sandfly</name>
    <dbReference type="NCBI Taxonomy" id="29031"/>
    <lineage>
        <taxon>Eukaryota</taxon>
        <taxon>Metazoa</taxon>
        <taxon>Ecdysozoa</taxon>
        <taxon>Arthropoda</taxon>
        <taxon>Hexapoda</taxon>
        <taxon>Insecta</taxon>
        <taxon>Pterygota</taxon>
        <taxon>Neoptera</taxon>
        <taxon>Endopterygota</taxon>
        <taxon>Diptera</taxon>
        <taxon>Nematocera</taxon>
        <taxon>Psychodoidea</taxon>
        <taxon>Psychodidae</taxon>
        <taxon>Phlebotomus</taxon>
        <taxon>Phlebotomus</taxon>
    </lineage>
</organism>
<protein>
    <submittedName>
        <fullName evidence="11">Uncharacterized protein</fullName>
    </submittedName>
</protein>
<keyword evidence="7" id="KW-0804">Transcription</keyword>
<evidence type="ECO:0000313" key="11">
    <source>
        <dbReference type="EnsemblMetazoa" id="PPAI004935-PA"/>
    </source>
</evidence>
<dbReference type="Proteomes" id="UP000092462">
    <property type="component" value="Unassembled WGS sequence"/>
</dbReference>
<evidence type="ECO:0000256" key="2">
    <source>
        <dbReference type="ARBA" id="ARBA00022723"/>
    </source>
</evidence>
<dbReference type="Pfam" id="PF00105">
    <property type="entry name" value="zf-C4"/>
    <property type="match status" value="1"/>
</dbReference>
<feature type="compositionally biased region" description="Low complexity" evidence="10">
    <location>
        <begin position="112"/>
        <end position="122"/>
    </location>
</feature>
<feature type="region of interest" description="Disordered" evidence="10">
    <location>
        <begin position="19"/>
        <end position="122"/>
    </location>
</feature>
<dbReference type="FunFam" id="3.30.50.10:FF:000006">
    <property type="entry name" value="Nuclear receptor subfamily 5 group A member"/>
    <property type="match status" value="1"/>
</dbReference>
<evidence type="ECO:0000256" key="4">
    <source>
        <dbReference type="ARBA" id="ARBA00022833"/>
    </source>
</evidence>
<dbReference type="AlphaFoldDB" id="A0A1B0DB38"/>
<dbReference type="GO" id="GO:0009888">
    <property type="term" value="P:tissue development"/>
    <property type="evidence" value="ECO:0007669"/>
    <property type="project" value="TreeGrafter"/>
</dbReference>
<dbReference type="VEuPathDB" id="VectorBase:PPAPM1_001372"/>
<dbReference type="GO" id="GO:0090575">
    <property type="term" value="C:RNA polymerase II transcription regulator complex"/>
    <property type="evidence" value="ECO:0007669"/>
    <property type="project" value="TreeGrafter"/>
</dbReference>
<evidence type="ECO:0000256" key="9">
    <source>
        <dbReference type="ARBA" id="ARBA00023242"/>
    </source>
</evidence>
<dbReference type="SUPFAM" id="SSF57716">
    <property type="entry name" value="Glucocorticoid receptor-like (DNA-binding domain)"/>
    <property type="match status" value="1"/>
</dbReference>
<dbReference type="PANTHER" id="PTHR24086">
    <property type="entry name" value="NUCLEAR RECEPTOR SUBFAMILY 5 GROUP A"/>
    <property type="match status" value="1"/>
</dbReference>
<keyword evidence="4" id="KW-0862">Zinc</keyword>
<evidence type="ECO:0000256" key="6">
    <source>
        <dbReference type="ARBA" id="ARBA00023125"/>
    </source>
</evidence>
<dbReference type="VEuPathDB" id="VectorBase:PPAI004935"/>
<dbReference type="EnsemblMetazoa" id="PPAI004935-RA">
    <property type="protein sequence ID" value="PPAI004935-PA"/>
    <property type="gene ID" value="PPAI004935"/>
</dbReference>
<comment type="subcellular location">
    <subcellularLocation>
        <location evidence="1">Nucleus</location>
    </subcellularLocation>
</comment>
<dbReference type="InterPro" id="IPR013088">
    <property type="entry name" value="Znf_NHR/GATA"/>
</dbReference>
<accession>A0A1B0DB38</accession>
<dbReference type="SMART" id="SM00399">
    <property type="entry name" value="ZnF_C4"/>
    <property type="match status" value="1"/>
</dbReference>
<dbReference type="GO" id="GO:0004879">
    <property type="term" value="F:nuclear receptor activity"/>
    <property type="evidence" value="ECO:0007669"/>
    <property type="project" value="InterPro"/>
</dbReference>
<reference evidence="11" key="1">
    <citation type="submission" date="2022-08" db="UniProtKB">
        <authorList>
            <consortium name="EnsemblMetazoa"/>
        </authorList>
    </citation>
    <scope>IDENTIFICATION</scope>
    <source>
        <strain evidence="11">Israel</strain>
    </source>
</reference>
<dbReference type="PANTHER" id="PTHR24086:SF15">
    <property type="entry name" value="NUCLEAR HORMONE RECEPTOR FTZ-F1"/>
    <property type="match status" value="1"/>
</dbReference>
<keyword evidence="8" id="KW-0675">Receptor</keyword>
<dbReference type="InterPro" id="IPR016355">
    <property type="entry name" value="NR5-like"/>
</dbReference>
<dbReference type="GO" id="GO:0000978">
    <property type="term" value="F:RNA polymerase II cis-regulatory region sequence-specific DNA binding"/>
    <property type="evidence" value="ECO:0007669"/>
    <property type="project" value="TreeGrafter"/>
</dbReference>
<dbReference type="PROSITE" id="PS51030">
    <property type="entry name" value="NUCLEAR_REC_DBD_2"/>
    <property type="match status" value="1"/>
</dbReference>
<dbReference type="GO" id="GO:0008270">
    <property type="term" value="F:zinc ion binding"/>
    <property type="evidence" value="ECO:0007669"/>
    <property type="project" value="UniProtKB-KW"/>
</dbReference>
<keyword evidence="12" id="KW-1185">Reference proteome</keyword>
<name>A0A1B0DB38_PHLPP</name>
<dbReference type="PRINTS" id="PR00047">
    <property type="entry name" value="STROIDFINGER"/>
</dbReference>
<dbReference type="EMBL" id="AJVK01000706">
    <property type="status" value="NOT_ANNOTATED_CDS"/>
    <property type="molecule type" value="Genomic_DNA"/>
</dbReference>